<dbReference type="PANTHER" id="PTHR43133:SF60">
    <property type="entry name" value="RNA POLYMERASE SIGMA FACTOR SIGV"/>
    <property type="match status" value="1"/>
</dbReference>
<organism evidence="7 8">
    <name type="scientific">Bacillus carboniphilus</name>
    <dbReference type="NCBI Taxonomy" id="86663"/>
    <lineage>
        <taxon>Bacteria</taxon>
        <taxon>Bacillati</taxon>
        <taxon>Bacillota</taxon>
        <taxon>Bacilli</taxon>
        <taxon>Bacillales</taxon>
        <taxon>Bacillaceae</taxon>
        <taxon>Bacillus</taxon>
    </lineage>
</organism>
<dbReference type="Proteomes" id="UP001197974">
    <property type="component" value="Chromosome"/>
</dbReference>
<keyword evidence="8" id="KW-1185">Reference proteome</keyword>
<evidence type="ECO:0000313" key="7">
    <source>
        <dbReference type="EMBL" id="WLR41638.1"/>
    </source>
</evidence>
<sequence>MEESIRNKGQVNKDETLEWLMNEYGQSITRLAYTYTKQKQLAEDIAQEVFIKCYQNLDQFRQESSYKTWLYRITVNLCKDKVKSWSFRNLIFTDLFSTWTKTTESPETRLIDIEDNRYISEKVLGLPIKYREIVILFYYEEFSYSEISEMLDLKASTVKSRLHRGRILLKRQMEEGVVNGRYV</sequence>
<dbReference type="InterPro" id="IPR007627">
    <property type="entry name" value="RNA_pol_sigma70_r2"/>
</dbReference>
<dbReference type="EMBL" id="CP129013">
    <property type="protein sequence ID" value="WLR41638.1"/>
    <property type="molecule type" value="Genomic_DNA"/>
</dbReference>
<dbReference type="Gene3D" id="1.10.1740.10">
    <property type="match status" value="1"/>
</dbReference>
<feature type="domain" description="RNA polymerase sigma factor 70 region 4 type 2" evidence="6">
    <location>
        <begin position="119"/>
        <end position="166"/>
    </location>
</feature>
<dbReference type="CDD" id="cd06171">
    <property type="entry name" value="Sigma70_r4"/>
    <property type="match status" value="1"/>
</dbReference>
<dbReference type="NCBIfam" id="NF006930">
    <property type="entry name" value="PRK09415.1"/>
    <property type="match status" value="1"/>
</dbReference>
<dbReference type="InterPro" id="IPR013324">
    <property type="entry name" value="RNA_pol_sigma_r3/r4-like"/>
</dbReference>
<dbReference type="InterPro" id="IPR039425">
    <property type="entry name" value="RNA_pol_sigma-70-like"/>
</dbReference>
<dbReference type="Pfam" id="PF08281">
    <property type="entry name" value="Sigma70_r4_2"/>
    <property type="match status" value="1"/>
</dbReference>
<evidence type="ECO:0000256" key="2">
    <source>
        <dbReference type="ARBA" id="ARBA00023015"/>
    </source>
</evidence>
<evidence type="ECO:0000259" key="5">
    <source>
        <dbReference type="Pfam" id="PF04542"/>
    </source>
</evidence>
<evidence type="ECO:0000256" key="4">
    <source>
        <dbReference type="ARBA" id="ARBA00023163"/>
    </source>
</evidence>
<gene>
    <name evidence="7" type="ORF">LC087_12220</name>
</gene>
<dbReference type="SUPFAM" id="SSF88659">
    <property type="entry name" value="Sigma3 and sigma4 domains of RNA polymerase sigma factors"/>
    <property type="match status" value="1"/>
</dbReference>
<evidence type="ECO:0000256" key="1">
    <source>
        <dbReference type="ARBA" id="ARBA00010641"/>
    </source>
</evidence>
<dbReference type="InterPro" id="IPR013325">
    <property type="entry name" value="RNA_pol_sigma_r2"/>
</dbReference>
<dbReference type="SUPFAM" id="SSF88946">
    <property type="entry name" value="Sigma2 domain of RNA polymerase sigma factors"/>
    <property type="match status" value="1"/>
</dbReference>
<keyword evidence="4" id="KW-0804">Transcription</keyword>
<feature type="domain" description="RNA polymerase sigma-70 region 2" evidence="5">
    <location>
        <begin position="20"/>
        <end position="83"/>
    </location>
</feature>
<dbReference type="Gene3D" id="1.10.10.10">
    <property type="entry name" value="Winged helix-like DNA-binding domain superfamily/Winged helix DNA-binding domain"/>
    <property type="match status" value="1"/>
</dbReference>
<name>A0ABY9JT12_9BACI</name>
<reference evidence="7 8" key="1">
    <citation type="submission" date="2023-06" db="EMBL/GenBank/DDBJ databases">
        <title>Five Gram-positive bacteria isolated from mangrove sediments in Shenzhen, Guangdong, China.</title>
        <authorList>
            <person name="Yu S."/>
            <person name="Zheng W."/>
            <person name="Huang Y."/>
        </authorList>
    </citation>
    <scope>NUCLEOTIDE SEQUENCE [LARGE SCALE GENOMIC DNA]</scope>
    <source>
        <strain evidence="7 8">SaN35-3</strain>
    </source>
</reference>
<dbReference type="InterPro" id="IPR014284">
    <property type="entry name" value="RNA_pol_sigma-70_dom"/>
</dbReference>
<evidence type="ECO:0000259" key="6">
    <source>
        <dbReference type="Pfam" id="PF08281"/>
    </source>
</evidence>
<proteinExistence type="inferred from homology"/>
<dbReference type="InterPro" id="IPR013249">
    <property type="entry name" value="RNA_pol_sigma70_r4_t2"/>
</dbReference>
<evidence type="ECO:0000313" key="8">
    <source>
        <dbReference type="Proteomes" id="UP001197974"/>
    </source>
</evidence>
<dbReference type="PANTHER" id="PTHR43133">
    <property type="entry name" value="RNA POLYMERASE ECF-TYPE SIGMA FACTO"/>
    <property type="match status" value="1"/>
</dbReference>
<keyword evidence="2" id="KW-0805">Transcription regulation</keyword>
<accession>A0ABY9JT12</accession>
<dbReference type="Pfam" id="PF04542">
    <property type="entry name" value="Sigma70_r2"/>
    <property type="match status" value="1"/>
</dbReference>
<keyword evidence="3" id="KW-0731">Sigma factor</keyword>
<dbReference type="NCBIfam" id="TIGR02937">
    <property type="entry name" value="sigma70-ECF"/>
    <property type="match status" value="1"/>
</dbReference>
<evidence type="ECO:0000256" key="3">
    <source>
        <dbReference type="ARBA" id="ARBA00023082"/>
    </source>
</evidence>
<comment type="similarity">
    <text evidence="1">Belongs to the sigma-70 factor family. ECF subfamily.</text>
</comment>
<dbReference type="InterPro" id="IPR036388">
    <property type="entry name" value="WH-like_DNA-bd_sf"/>
</dbReference>
<dbReference type="RefSeq" id="WP_226542695.1">
    <property type="nucleotide sequence ID" value="NZ_CP129013.1"/>
</dbReference>
<protein>
    <submittedName>
        <fullName evidence="7">Sigma-70 family RNA polymerase sigma factor</fullName>
    </submittedName>
</protein>